<dbReference type="PANTHER" id="PTHR43808:SF9">
    <property type="entry name" value="BLL0789 PROTEIN"/>
    <property type="match status" value="1"/>
</dbReference>
<dbReference type="Pfam" id="PF07687">
    <property type="entry name" value="M20_dimer"/>
    <property type="match status" value="1"/>
</dbReference>
<gene>
    <name evidence="7" type="ORF">GCM10017083_29640</name>
</gene>
<keyword evidence="8" id="KW-1185">Reference proteome</keyword>
<protein>
    <submittedName>
        <fullName evidence="7">Carboxypeptidase</fullName>
    </submittedName>
</protein>
<accession>A0A918XTY8</accession>
<dbReference type="PROSITE" id="PS00758">
    <property type="entry name" value="ARGE_DAPE_CPG2_1"/>
    <property type="match status" value="1"/>
</dbReference>
<evidence type="ECO:0000256" key="3">
    <source>
        <dbReference type="ARBA" id="ARBA00022801"/>
    </source>
</evidence>
<dbReference type="Gene3D" id="3.30.70.360">
    <property type="match status" value="1"/>
</dbReference>
<evidence type="ECO:0000256" key="5">
    <source>
        <dbReference type="PIRSR" id="PIRSR037238-1"/>
    </source>
</evidence>
<dbReference type="AlphaFoldDB" id="A0A918XTY8"/>
<dbReference type="InterPro" id="IPR036264">
    <property type="entry name" value="Bact_exopeptidase_dim_dom"/>
</dbReference>
<keyword evidence="2" id="KW-0479">Metal-binding</keyword>
<evidence type="ECO:0000313" key="8">
    <source>
        <dbReference type="Proteomes" id="UP000630353"/>
    </source>
</evidence>
<proteinExistence type="predicted"/>
<dbReference type="Pfam" id="PF01546">
    <property type="entry name" value="Peptidase_M20"/>
    <property type="match status" value="1"/>
</dbReference>
<dbReference type="RefSeq" id="WP_189990910.1">
    <property type="nucleotide sequence ID" value="NZ_BMZS01000006.1"/>
</dbReference>
<evidence type="ECO:0000256" key="1">
    <source>
        <dbReference type="ARBA" id="ARBA00001947"/>
    </source>
</evidence>
<organism evidence="7 8">
    <name type="scientific">Thalassobaculum fulvum</name>
    <dbReference type="NCBI Taxonomy" id="1633335"/>
    <lineage>
        <taxon>Bacteria</taxon>
        <taxon>Pseudomonadati</taxon>
        <taxon>Pseudomonadota</taxon>
        <taxon>Alphaproteobacteria</taxon>
        <taxon>Rhodospirillales</taxon>
        <taxon>Thalassobaculaceae</taxon>
        <taxon>Thalassobaculum</taxon>
    </lineage>
</organism>
<comment type="cofactor">
    <cofactor evidence="1">
        <name>Zn(2+)</name>
        <dbReference type="ChEBI" id="CHEBI:29105"/>
    </cofactor>
</comment>
<dbReference type="Proteomes" id="UP000630353">
    <property type="component" value="Unassembled WGS sequence"/>
</dbReference>
<feature type="active site" description="Proton acceptor" evidence="5">
    <location>
        <position position="153"/>
    </location>
</feature>
<dbReference type="Gene3D" id="3.40.630.10">
    <property type="entry name" value="Zn peptidases"/>
    <property type="match status" value="1"/>
</dbReference>
<keyword evidence="7" id="KW-0121">Carboxypeptidase</keyword>
<evidence type="ECO:0000259" key="6">
    <source>
        <dbReference type="Pfam" id="PF07687"/>
    </source>
</evidence>
<comment type="caution">
    <text evidence="7">The sequence shown here is derived from an EMBL/GenBank/DDBJ whole genome shotgun (WGS) entry which is preliminary data.</text>
</comment>
<dbReference type="InterPro" id="IPR002933">
    <property type="entry name" value="Peptidase_M20"/>
</dbReference>
<dbReference type="SUPFAM" id="SSF53187">
    <property type="entry name" value="Zn-dependent exopeptidases"/>
    <property type="match status" value="1"/>
</dbReference>
<reference evidence="7" key="2">
    <citation type="submission" date="2020-09" db="EMBL/GenBank/DDBJ databases">
        <authorList>
            <person name="Sun Q."/>
            <person name="Kim S."/>
        </authorList>
    </citation>
    <scope>NUCLEOTIDE SEQUENCE</scope>
    <source>
        <strain evidence="7">KCTC 42651</strain>
    </source>
</reference>
<dbReference type="GO" id="GO:0046872">
    <property type="term" value="F:metal ion binding"/>
    <property type="evidence" value="ECO:0007669"/>
    <property type="project" value="UniProtKB-KW"/>
</dbReference>
<feature type="domain" description="Peptidase M20 dimerisation" evidence="6">
    <location>
        <begin position="188"/>
        <end position="284"/>
    </location>
</feature>
<keyword evidence="4" id="KW-0862">Zinc</keyword>
<dbReference type="PANTHER" id="PTHR43808">
    <property type="entry name" value="ACETYLORNITHINE DEACETYLASE"/>
    <property type="match status" value="1"/>
</dbReference>
<evidence type="ECO:0000256" key="4">
    <source>
        <dbReference type="ARBA" id="ARBA00022833"/>
    </source>
</evidence>
<dbReference type="EMBL" id="BMZS01000006">
    <property type="protein sequence ID" value="GHD53213.1"/>
    <property type="molecule type" value="Genomic_DNA"/>
</dbReference>
<dbReference type="CDD" id="cd03885">
    <property type="entry name" value="M20_CPDG2"/>
    <property type="match status" value="1"/>
</dbReference>
<dbReference type="GO" id="GO:0004180">
    <property type="term" value="F:carboxypeptidase activity"/>
    <property type="evidence" value="ECO:0007669"/>
    <property type="project" value="UniProtKB-KW"/>
</dbReference>
<keyword evidence="3" id="KW-0378">Hydrolase</keyword>
<keyword evidence="7" id="KW-0645">Protease</keyword>
<dbReference type="InterPro" id="IPR050072">
    <property type="entry name" value="Peptidase_M20A"/>
</dbReference>
<name>A0A918XTY8_9PROT</name>
<feature type="active site" evidence="5">
    <location>
        <position position="91"/>
    </location>
</feature>
<evidence type="ECO:0000256" key="2">
    <source>
        <dbReference type="ARBA" id="ARBA00022723"/>
    </source>
</evidence>
<dbReference type="PIRSF" id="PIRSF037238">
    <property type="entry name" value="Carboxypeptidase_G2"/>
    <property type="match status" value="1"/>
</dbReference>
<dbReference type="InterPro" id="IPR001261">
    <property type="entry name" value="ArgE/DapE_CS"/>
</dbReference>
<evidence type="ECO:0000313" key="7">
    <source>
        <dbReference type="EMBL" id="GHD53213.1"/>
    </source>
</evidence>
<reference evidence="7" key="1">
    <citation type="journal article" date="2014" name="Int. J. Syst. Evol. Microbiol.">
        <title>Complete genome sequence of Corynebacterium casei LMG S-19264T (=DSM 44701T), isolated from a smear-ripened cheese.</title>
        <authorList>
            <consortium name="US DOE Joint Genome Institute (JGI-PGF)"/>
            <person name="Walter F."/>
            <person name="Albersmeier A."/>
            <person name="Kalinowski J."/>
            <person name="Ruckert C."/>
        </authorList>
    </citation>
    <scope>NUCLEOTIDE SEQUENCE</scope>
    <source>
        <strain evidence="7">KCTC 42651</strain>
    </source>
</reference>
<dbReference type="SUPFAM" id="SSF55031">
    <property type="entry name" value="Bacterial exopeptidase dimerisation domain"/>
    <property type="match status" value="1"/>
</dbReference>
<dbReference type="InterPro" id="IPR011650">
    <property type="entry name" value="Peptidase_M20_dimer"/>
</dbReference>
<dbReference type="InterPro" id="IPR017150">
    <property type="entry name" value="Pept_M20_glutamate_carboxypep"/>
</dbReference>
<sequence>MTDAAAPRENEPRIDAEEILEGILDWVEVETPTYHGAEVNKLADKVQTVWSDVGCTVERIPGRDGFGDHVLVRSPDWKEGEPSILVLSHMDTVHPLGTKDAANPIRREGDSVFGPGIYDMKAGAYLPYYAWRHLKRLGRANGLPVTFLYVSEEEVGSPTSREVIEREGRRAKYVLVTEPARDGGKIVTARKGVGRFELKITGRPAHAGAQHQDGRSAVRELAHHILEIEGYTDYERGVTTNVGMIQGGTGVNVVPREASAEIDLRVVTAADGEELTAKILNRVARDPDVEVEISGGMNRPPYERSEAIDALFEQARELAAKTGLELVSTPLTGGGSDGNFTAALGIPTLDGLGADGKGAHTLHEQIYVSSLEPRAAMWVELLGGLK</sequence>